<keyword evidence="4" id="KW-1185">Reference proteome</keyword>
<feature type="region of interest" description="Disordered" evidence="1">
    <location>
        <begin position="19"/>
        <end position="39"/>
    </location>
</feature>
<feature type="compositionally biased region" description="Low complexity" evidence="1">
    <location>
        <begin position="19"/>
        <end position="34"/>
    </location>
</feature>
<feature type="chain" id="PRO_5044249613" evidence="2">
    <location>
        <begin position="24"/>
        <end position="175"/>
    </location>
</feature>
<gene>
    <name evidence="3" type="ORF">A4X13_0g1882</name>
</gene>
<organism evidence="3 4">
    <name type="scientific">Tilletia indica</name>
    <dbReference type="NCBI Taxonomy" id="43049"/>
    <lineage>
        <taxon>Eukaryota</taxon>
        <taxon>Fungi</taxon>
        <taxon>Dikarya</taxon>
        <taxon>Basidiomycota</taxon>
        <taxon>Ustilaginomycotina</taxon>
        <taxon>Exobasidiomycetes</taxon>
        <taxon>Tilletiales</taxon>
        <taxon>Tilletiaceae</taxon>
        <taxon>Tilletia</taxon>
    </lineage>
</organism>
<dbReference type="AlphaFoldDB" id="A0A177TGL1"/>
<protein>
    <submittedName>
        <fullName evidence="3">Uncharacterized protein</fullName>
    </submittedName>
</protein>
<proteinExistence type="predicted"/>
<dbReference type="Proteomes" id="UP000077521">
    <property type="component" value="Unassembled WGS sequence"/>
</dbReference>
<evidence type="ECO:0000313" key="4">
    <source>
        <dbReference type="Proteomes" id="UP000077521"/>
    </source>
</evidence>
<comment type="caution">
    <text evidence="3">The sequence shown here is derived from an EMBL/GenBank/DDBJ whole genome shotgun (WGS) entry which is preliminary data.</text>
</comment>
<reference evidence="3" key="2">
    <citation type="journal article" date="2019" name="IMA Fungus">
        <title>Genome sequencing and comparison of five Tilletia species to identify candidate genes for the detection of regulated species infecting wheat.</title>
        <authorList>
            <person name="Nguyen H.D.T."/>
            <person name="Sultana T."/>
            <person name="Kesanakurti P."/>
            <person name="Hambleton S."/>
        </authorList>
    </citation>
    <scope>NUCLEOTIDE SEQUENCE</scope>
    <source>
        <strain evidence="3">DAOMC 236416</strain>
    </source>
</reference>
<evidence type="ECO:0000256" key="2">
    <source>
        <dbReference type="SAM" id="SignalP"/>
    </source>
</evidence>
<dbReference type="EMBL" id="LWDF02000081">
    <property type="protein sequence ID" value="KAE8258145.1"/>
    <property type="molecule type" value="Genomic_DNA"/>
</dbReference>
<feature type="signal peptide" evidence="2">
    <location>
        <begin position="1"/>
        <end position="23"/>
    </location>
</feature>
<keyword evidence="2" id="KW-0732">Signal</keyword>
<reference evidence="3" key="1">
    <citation type="submission" date="2016-04" db="EMBL/GenBank/DDBJ databases">
        <authorList>
            <person name="Nguyen H.D."/>
            <person name="Samba Siva P."/>
            <person name="Cullis J."/>
            <person name="Levesque C.A."/>
            <person name="Hambleton S."/>
        </authorList>
    </citation>
    <scope>NUCLEOTIDE SEQUENCE</scope>
    <source>
        <strain evidence="3">DAOMC 236416</strain>
    </source>
</reference>
<name>A0A177TGL1_9BASI</name>
<accession>A0A177TGL1</accession>
<sequence>MFTSSSLLTTILAALTLTSTTSSTPSPLSGTSTPTPNPNPTHLEFTTLLDGPAHLSPTSNSTNPQARTTRFECWQLSNAFRTSPQAGTSGSVQLSLGNLSNGTYTHFSKFSPGTPHNAPFPQYVFLLSGSLTIRLPNDTRTVKMGAGEGTIAADLGGDGTFHGLGEWDECVAGSF</sequence>
<evidence type="ECO:0000313" key="3">
    <source>
        <dbReference type="EMBL" id="KAE8258145.1"/>
    </source>
</evidence>
<evidence type="ECO:0000256" key="1">
    <source>
        <dbReference type="SAM" id="MobiDB-lite"/>
    </source>
</evidence>